<dbReference type="AlphaFoldDB" id="A0A1B7XQZ2"/>
<dbReference type="RefSeq" id="XP_018150710.1">
    <property type="nucleotide sequence ID" value="XM_018309467.1"/>
</dbReference>
<dbReference type="EMBL" id="LTAN01000011">
    <property type="protein sequence ID" value="OBR02192.1"/>
    <property type="molecule type" value="Genomic_DNA"/>
</dbReference>
<evidence type="ECO:0000313" key="3">
    <source>
        <dbReference type="Proteomes" id="UP000092177"/>
    </source>
</evidence>
<reference evidence="3" key="1">
    <citation type="journal article" date="2017" name="BMC Genomics">
        <title>Gapless genome assembly of Colletotrichum higginsianum reveals chromosome structure and association of transposable elements with secondary metabolite gene clusters.</title>
        <authorList>
            <person name="Dallery J.-F."/>
            <person name="Lapalu N."/>
            <person name="Zampounis A."/>
            <person name="Pigne S."/>
            <person name="Luyten I."/>
            <person name="Amselem J."/>
            <person name="Wittenberg A.H.J."/>
            <person name="Zhou S."/>
            <person name="de Queiroz M.V."/>
            <person name="Robin G.P."/>
            <person name="Auger A."/>
            <person name="Hainaut M."/>
            <person name="Henrissat B."/>
            <person name="Kim K.-T."/>
            <person name="Lee Y.-H."/>
            <person name="Lespinet O."/>
            <person name="Schwartz D.C."/>
            <person name="Thon M.R."/>
            <person name="O'Connell R.J."/>
        </authorList>
    </citation>
    <scope>NUCLEOTIDE SEQUENCE [LARGE SCALE GENOMIC DNA]</scope>
    <source>
        <strain evidence="3">IMI 349063</strain>
    </source>
</reference>
<dbReference type="KEGG" id="chig:CH63R_14493"/>
<gene>
    <name evidence="2" type="ORF">CH63R_14493</name>
</gene>
<dbReference type="Pfam" id="PF25540">
    <property type="entry name" value="DUF7923"/>
    <property type="match status" value="1"/>
</dbReference>
<keyword evidence="3" id="KW-1185">Reference proteome</keyword>
<comment type="caution">
    <text evidence="2">The sequence shown here is derived from an EMBL/GenBank/DDBJ whole genome shotgun (WGS) entry which is preliminary data.</text>
</comment>
<organism evidence="2 3">
    <name type="scientific">Colletotrichum higginsianum (strain IMI 349063)</name>
    <name type="common">Crucifer anthracnose fungus</name>
    <dbReference type="NCBI Taxonomy" id="759273"/>
    <lineage>
        <taxon>Eukaryota</taxon>
        <taxon>Fungi</taxon>
        <taxon>Dikarya</taxon>
        <taxon>Ascomycota</taxon>
        <taxon>Pezizomycotina</taxon>
        <taxon>Sordariomycetes</taxon>
        <taxon>Hypocreomycetidae</taxon>
        <taxon>Glomerellales</taxon>
        <taxon>Glomerellaceae</taxon>
        <taxon>Colletotrichum</taxon>
        <taxon>Colletotrichum destructivum species complex</taxon>
    </lineage>
</organism>
<dbReference type="VEuPathDB" id="FungiDB:CH63R_14493"/>
<feature type="domain" description="DUF7923" evidence="1">
    <location>
        <begin position="55"/>
        <end position="130"/>
    </location>
</feature>
<accession>A0A1B7XQZ2</accession>
<dbReference type="OrthoDB" id="2270193at2759"/>
<evidence type="ECO:0000313" key="2">
    <source>
        <dbReference type="EMBL" id="OBR02192.1"/>
    </source>
</evidence>
<proteinExistence type="predicted"/>
<dbReference type="Proteomes" id="UP000092177">
    <property type="component" value="Chromosome 11"/>
</dbReference>
<evidence type="ECO:0000259" key="1">
    <source>
        <dbReference type="Pfam" id="PF25540"/>
    </source>
</evidence>
<dbReference type="GeneID" id="28873574"/>
<sequence length="130" mass="14062">MKSPYYFAVEPTFTVGSGAYTFMAFHLSGSAVPPSHPPRTVKKSWIQPSNILASLADTAKNHFTSAYPKAAGEDWNIIVQVVLNLNRYANKLHSSGIVSNIPTARTVADFGRGFGRAQPLFSFIDVGSGK</sequence>
<dbReference type="InterPro" id="IPR057683">
    <property type="entry name" value="DUF7923"/>
</dbReference>
<protein>
    <submittedName>
        <fullName evidence="2">C-x8-C-x5-C-x3-H type zinc finger protein</fullName>
    </submittedName>
</protein>
<name>A0A1B7XQZ2_COLHI</name>